<reference evidence="2" key="1">
    <citation type="submission" date="2023-08" db="EMBL/GenBank/DDBJ databases">
        <title>Comparative genomics and taxonomic characterization of three novel marine species of genus Marivirga.</title>
        <authorList>
            <person name="Muhammad N."/>
            <person name="Kim S.-G."/>
        </authorList>
    </citation>
    <scope>NUCLEOTIDE SEQUENCE [LARGE SCALE GENOMIC DNA]</scope>
    <source>
        <strain evidence="2">ABR2-2</strain>
    </source>
</reference>
<organism evidence="2 3">
    <name type="scientific">Marivirga arenosa</name>
    <dbReference type="NCBI Taxonomy" id="3059076"/>
    <lineage>
        <taxon>Bacteria</taxon>
        <taxon>Pseudomonadati</taxon>
        <taxon>Bacteroidota</taxon>
        <taxon>Cytophagia</taxon>
        <taxon>Cytophagales</taxon>
        <taxon>Marivirgaceae</taxon>
        <taxon>Marivirga</taxon>
    </lineage>
</organism>
<feature type="signal peptide" evidence="1">
    <location>
        <begin position="1"/>
        <end position="20"/>
    </location>
</feature>
<evidence type="ECO:0000256" key="1">
    <source>
        <dbReference type="SAM" id="SignalP"/>
    </source>
</evidence>
<dbReference type="Proteomes" id="UP001244443">
    <property type="component" value="Chromosome"/>
</dbReference>
<dbReference type="PROSITE" id="PS51257">
    <property type="entry name" value="PROKAR_LIPOPROTEIN"/>
    <property type="match status" value="1"/>
</dbReference>
<feature type="chain" id="PRO_5041237832" description="Lipoprotein" evidence="1">
    <location>
        <begin position="21"/>
        <end position="204"/>
    </location>
</feature>
<protein>
    <recommendedName>
        <fullName evidence="4">Lipoprotein</fullName>
    </recommendedName>
</protein>
<gene>
    <name evidence="2" type="ORF">QYS48_31640</name>
</gene>
<dbReference type="RefSeq" id="WP_308355832.1">
    <property type="nucleotide sequence ID" value="NZ_CP129970.2"/>
</dbReference>
<accession>A0AA51R9T6</accession>
<dbReference type="AlphaFoldDB" id="A0AA51R9T6"/>
<keyword evidence="3" id="KW-1185">Reference proteome</keyword>
<evidence type="ECO:0008006" key="4">
    <source>
        <dbReference type="Google" id="ProtNLM"/>
    </source>
</evidence>
<proteinExistence type="predicted"/>
<dbReference type="EMBL" id="CP129970">
    <property type="protein sequence ID" value="WMN06113.1"/>
    <property type="molecule type" value="Genomic_DNA"/>
</dbReference>
<evidence type="ECO:0000313" key="2">
    <source>
        <dbReference type="EMBL" id="WMN06113.1"/>
    </source>
</evidence>
<evidence type="ECO:0000313" key="3">
    <source>
        <dbReference type="Proteomes" id="UP001244443"/>
    </source>
</evidence>
<name>A0AA51R9T6_9BACT</name>
<sequence>MKKIKVILFPILFITMYACVNDEPDAIIHEGNLDKFLNSPFYSSLKYTGYEINEEKIEFHEMDAKMAIKVPINEFPSTMRIKGAYSEFLLVSNNILNENPTSMFLTYENIPKENYSGNVTIYDYSPSISGEPVTLEFENGKLKSKVGLNERSLNYLGCSTRGALACAGYRIEDYNWVETAGFAVGFPGSLLWEIASCIEDGCPY</sequence>
<keyword evidence="1" id="KW-0732">Signal</keyword>